<accession>A0A0P8ZUX0</accession>
<name>A0A0P8ZUX0_PSEFL</name>
<dbReference type="EMBL" id="LJXB01000058">
    <property type="protein sequence ID" value="KPU61230.1"/>
    <property type="molecule type" value="Genomic_DNA"/>
</dbReference>
<gene>
    <name evidence="1" type="ORF">AN403_5557</name>
</gene>
<sequence length="88" mass="9875">MAIRSCLLRINSSNDRVAVEAPLTALARRIGDPPLFEYSYTTRIRPCALMNTLPTTELVSLDCWQRVMSHRGNLASASSPRFQLSIPR</sequence>
<dbReference type="AlphaFoldDB" id="A0A0P8ZUX0"/>
<dbReference type="Proteomes" id="UP000050349">
    <property type="component" value="Unassembled WGS sequence"/>
</dbReference>
<comment type="caution">
    <text evidence="1">The sequence shown here is derived from an EMBL/GenBank/DDBJ whole genome shotgun (WGS) entry which is preliminary data.</text>
</comment>
<protein>
    <submittedName>
        <fullName evidence="1">Uncharacterized protein</fullName>
    </submittedName>
</protein>
<evidence type="ECO:0000313" key="2">
    <source>
        <dbReference type="Proteomes" id="UP000050349"/>
    </source>
</evidence>
<organism evidence="1 2">
    <name type="scientific">Pseudomonas fluorescens</name>
    <dbReference type="NCBI Taxonomy" id="294"/>
    <lineage>
        <taxon>Bacteria</taxon>
        <taxon>Pseudomonadati</taxon>
        <taxon>Pseudomonadota</taxon>
        <taxon>Gammaproteobacteria</taxon>
        <taxon>Pseudomonadales</taxon>
        <taxon>Pseudomonadaceae</taxon>
        <taxon>Pseudomonas</taxon>
    </lineage>
</organism>
<reference evidence="1 2" key="1">
    <citation type="submission" date="2015-09" db="EMBL/GenBank/DDBJ databases">
        <authorList>
            <person name="Jackson K.R."/>
            <person name="Lunt B.L."/>
            <person name="Fisher J.N.B."/>
            <person name="Gardner A.V."/>
            <person name="Bailey M.E."/>
            <person name="Deus L.M."/>
            <person name="Earl A.S."/>
            <person name="Gibby P.D."/>
            <person name="Hartmann K.A."/>
            <person name="Liu J.E."/>
            <person name="Manci A.M."/>
            <person name="Nielsen D.A."/>
            <person name="Solomon M.B."/>
            <person name="Breakwell D.P."/>
            <person name="Burnett S.H."/>
            <person name="Grose J.H."/>
        </authorList>
    </citation>
    <scope>NUCLEOTIDE SEQUENCE [LARGE SCALE GENOMIC DNA]</scope>
    <source>
        <strain evidence="1 2">S613</strain>
    </source>
</reference>
<proteinExistence type="predicted"/>
<evidence type="ECO:0000313" key="1">
    <source>
        <dbReference type="EMBL" id="KPU61230.1"/>
    </source>
</evidence>